<dbReference type="Pfam" id="PF07811">
    <property type="entry name" value="TadE"/>
    <property type="match status" value="1"/>
</dbReference>
<feature type="domain" description="TadE-like" evidence="1">
    <location>
        <begin position="51"/>
        <end position="92"/>
    </location>
</feature>
<dbReference type="AlphaFoldDB" id="A0A5C5XLD5"/>
<keyword evidence="3" id="KW-1185">Reference proteome</keyword>
<evidence type="ECO:0000259" key="1">
    <source>
        <dbReference type="Pfam" id="PF07811"/>
    </source>
</evidence>
<evidence type="ECO:0000313" key="2">
    <source>
        <dbReference type="EMBL" id="TWT63674.1"/>
    </source>
</evidence>
<dbReference type="InterPro" id="IPR012495">
    <property type="entry name" value="TadE-like_dom"/>
</dbReference>
<evidence type="ECO:0000313" key="3">
    <source>
        <dbReference type="Proteomes" id="UP000316095"/>
    </source>
</evidence>
<dbReference type="OrthoDB" id="276644at2"/>
<accession>A0A5C5XLD5</accession>
<sequence length="174" mass="18976">MLKTGTVIFDDPCDLYCHPRVESQLELGVKIPVMRWCAENSKVDFGRNRSGTAMVEMSVCLPVLVILVFGAIEAAEFIHLKQDLAICTYEAAKIASKASKVNSDVVSRFDEMASAKSMNDATVSIYPTLSTATPSGTEVTLTATIKTESNYKLPISFFGGLTMEKKVVVARQNI</sequence>
<organism evidence="2 3">
    <name type="scientific">Rubinisphaera italica</name>
    <dbReference type="NCBI Taxonomy" id="2527969"/>
    <lineage>
        <taxon>Bacteria</taxon>
        <taxon>Pseudomonadati</taxon>
        <taxon>Planctomycetota</taxon>
        <taxon>Planctomycetia</taxon>
        <taxon>Planctomycetales</taxon>
        <taxon>Planctomycetaceae</taxon>
        <taxon>Rubinisphaera</taxon>
    </lineage>
</organism>
<dbReference type="EMBL" id="SJPG01000001">
    <property type="protein sequence ID" value="TWT63674.1"/>
    <property type="molecule type" value="Genomic_DNA"/>
</dbReference>
<proteinExistence type="predicted"/>
<gene>
    <name evidence="2" type="ORF">Pan54_44290</name>
</gene>
<dbReference type="Proteomes" id="UP000316095">
    <property type="component" value="Unassembled WGS sequence"/>
</dbReference>
<protein>
    <submittedName>
        <fullName evidence="2">TadE-like protein</fullName>
    </submittedName>
</protein>
<comment type="caution">
    <text evidence="2">The sequence shown here is derived from an EMBL/GenBank/DDBJ whole genome shotgun (WGS) entry which is preliminary data.</text>
</comment>
<name>A0A5C5XLD5_9PLAN</name>
<reference evidence="2 3" key="1">
    <citation type="submission" date="2019-02" db="EMBL/GenBank/DDBJ databases">
        <title>Deep-cultivation of Planctomycetes and their phenomic and genomic characterization uncovers novel biology.</title>
        <authorList>
            <person name="Wiegand S."/>
            <person name="Jogler M."/>
            <person name="Boedeker C."/>
            <person name="Pinto D."/>
            <person name="Vollmers J."/>
            <person name="Rivas-Marin E."/>
            <person name="Kohn T."/>
            <person name="Peeters S.H."/>
            <person name="Heuer A."/>
            <person name="Rast P."/>
            <person name="Oberbeckmann S."/>
            <person name="Bunk B."/>
            <person name="Jeske O."/>
            <person name="Meyerdierks A."/>
            <person name="Storesund J.E."/>
            <person name="Kallscheuer N."/>
            <person name="Luecker S."/>
            <person name="Lage O.M."/>
            <person name="Pohl T."/>
            <person name="Merkel B.J."/>
            <person name="Hornburger P."/>
            <person name="Mueller R.-W."/>
            <person name="Bruemmer F."/>
            <person name="Labrenz M."/>
            <person name="Spormann A.M."/>
            <person name="Op Den Camp H."/>
            <person name="Overmann J."/>
            <person name="Amann R."/>
            <person name="Jetten M.S.M."/>
            <person name="Mascher T."/>
            <person name="Medema M.H."/>
            <person name="Devos D.P."/>
            <person name="Kaster A.-K."/>
            <person name="Ovreas L."/>
            <person name="Rohde M."/>
            <person name="Galperin M.Y."/>
            <person name="Jogler C."/>
        </authorList>
    </citation>
    <scope>NUCLEOTIDE SEQUENCE [LARGE SCALE GENOMIC DNA]</scope>
    <source>
        <strain evidence="2 3">Pan54</strain>
    </source>
</reference>